<comment type="catalytic activity">
    <reaction evidence="1 8 9">
        <text>[protein]-peptidylproline (omega=180) = [protein]-peptidylproline (omega=0)</text>
        <dbReference type="Rhea" id="RHEA:16237"/>
        <dbReference type="Rhea" id="RHEA-COMP:10747"/>
        <dbReference type="Rhea" id="RHEA-COMP:10748"/>
        <dbReference type="ChEBI" id="CHEBI:83833"/>
        <dbReference type="ChEBI" id="CHEBI:83834"/>
        <dbReference type="EC" id="5.2.1.8"/>
    </reaction>
</comment>
<evidence type="ECO:0000256" key="8">
    <source>
        <dbReference type="PROSITE-ProRule" id="PRU00277"/>
    </source>
</evidence>
<feature type="domain" description="PPIase FKBP-type" evidence="10">
    <location>
        <begin position="39"/>
        <end position="140"/>
    </location>
</feature>
<keyword evidence="6" id="KW-0143">Chaperone</keyword>
<protein>
    <recommendedName>
        <fullName evidence="9">Peptidyl-prolyl cis-trans isomerase</fullName>
        <ecNumber evidence="9">5.2.1.8</ecNumber>
    </recommendedName>
</protein>
<comment type="similarity">
    <text evidence="3 9">Belongs to the FKBP-type PPIase family.</text>
</comment>
<evidence type="ECO:0000256" key="4">
    <source>
        <dbReference type="ARBA" id="ARBA00022490"/>
    </source>
</evidence>
<evidence type="ECO:0000256" key="3">
    <source>
        <dbReference type="ARBA" id="ARBA00006577"/>
    </source>
</evidence>
<dbReference type="Gene3D" id="3.10.50.40">
    <property type="match status" value="1"/>
</dbReference>
<dbReference type="EMBL" id="DQSV01000017">
    <property type="protein sequence ID" value="HIP16878.1"/>
    <property type="molecule type" value="Genomic_DNA"/>
</dbReference>
<evidence type="ECO:0000259" key="10">
    <source>
        <dbReference type="PROSITE" id="PS50059"/>
    </source>
</evidence>
<dbReference type="Proteomes" id="UP000605144">
    <property type="component" value="Unassembled WGS sequence"/>
</dbReference>
<evidence type="ECO:0000256" key="2">
    <source>
        <dbReference type="ARBA" id="ARBA00004496"/>
    </source>
</evidence>
<evidence type="ECO:0000313" key="11">
    <source>
        <dbReference type="EMBL" id="HIP16878.1"/>
    </source>
</evidence>
<evidence type="ECO:0000313" key="12">
    <source>
        <dbReference type="Proteomes" id="UP000605144"/>
    </source>
</evidence>
<dbReference type="SUPFAM" id="SSF54534">
    <property type="entry name" value="FKBP-like"/>
    <property type="match status" value="1"/>
</dbReference>
<keyword evidence="5 8" id="KW-0697">Rotamase</keyword>
<evidence type="ECO:0000256" key="9">
    <source>
        <dbReference type="RuleBase" id="RU003915"/>
    </source>
</evidence>
<name>A0A832YTQ9_9EURY</name>
<evidence type="ECO:0000256" key="6">
    <source>
        <dbReference type="ARBA" id="ARBA00023186"/>
    </source>
</evidence>
<dbReference type="PANTHER" id="PTHR47861">
    <property type="entry name" value="FKBP-TYPE PEPTIDYL-PROLYL CIS-TRANS ISOMERASE SLYD"/>
    <property type="match status" value="1"/>
</dbReference>
<dbReference type="GO" id="GO:0003755">
    <property type="term" value="F:peptidyl-prolyl cis-trans isomerase activity"/>
    <property type="evidence" value="ECO:0007669"/>
    <property type="project" value="UniProtKB-UniRule"/>
</dbReference>
<dbReference type="EC" id="5.2.1.8" evidence="9"/>
<reference evidence="11" key="1">
    <citation type="journal article" date="2020" name="ISME J.">
        <title>Gammaproteobacteria mediating utilization of methyl-, sulfur- and petroleum organic compounds in deep ocean hydrothermal plumes.</title>
        <authorList>
            <person name="Zhou Z."/>
            <person name="Liu Y."/>
            <person name="Pan J."/>
            <person name="Cron B.R."/>
            <person name="Toner B.M."/>
            <person name="Anantharaman K."/>
            <person name="Breier J.A."/>
            <person name="Dick G.J."/>
            <person name="Li M."/>
        </authorList>
    </citation>
    <scope>NUCLEOTIDE SEQUENCE</scope>
    <source>
        <strain evidence="11">SZUA-1385</strain>
    </source>
</reference>
<dbReference type="InterPro" id="IPR046357">
    <property type="entry name" value="PPIase_dom_sf"/>
</dbReference>
<dbReference type="GO" id="GO:0042026">
    <property type="term" value="P:protein refolding"/>
    <property type="evidence" value="ECO:0007669"/>
    <property type="project" value="UniProtKB-ARBA"/>
</dbReference>
<dbReference type="Pfam" id="PF00254">
    <property type="entry name" value="FKBP_C"/>
    <property type="match status" value="1"/>
</dbReference>
<comment type="subcellular location">
    <subcellularLocation>
        <location evidence="2">Cytoplasm</location>
    </subcellularLocation>
</comment>
<proteinExistence type="inferred from homology"/>
<keyword evidence="7 8" id="KW-0413">Isomerase</keyword>
<comment type="caution">
    <text evidence="11">The sequence shown here is derived from an EMBL/GenBank/DDBJ whole genome shotgun (WGS) entry which is preliminary data.</text>
</comment>
<accession>A0A832YTQ9</accession>
<organism evidence="11 12">
    <name type="scientific">Methanothermococcus okinawensis</name>
    <dbReference type="NCBI Taxonomy" id="155863"/>
    <lineage>
        <taxon>Archaea</taxon>
        <taxon>Methanobacteriati</taxon>
        <taxon>Methanobacteriota</taxon>
        <taxon>Methanomada group</taxon>
        <taxon>Methanococci</taxon>
        <taxon>Methanococcales</taxon>
        <taxon>Methanococcaceae</taxon>
        <taxon>Methanothermococcus</taxon>
    </lineage>
</organism>
<dbReference type="GO" id="GO:0005737">
    <property type="term" value="C:cytoplasm"/>
    <property type="evidence" value="ECO:0007669"/>
    <property type="project" value="UniProtKB-SubCell"/>
</dbReference>
<dbReference type="PROSITE" id="PS50059">
    <property type="entry name" value="FKBP_PPIASE"/>
    <property type="match status" value="1"/>
</dbReference>
<evidence type="ECO:0000256" key="1">
    <source>
        <dbReference type="ARBA" id="ARBA00000971"/>
    </source>
</evidence>
<sequence length="185" mass="20236">MLSFKNKLRYILAACSLLLLISLSGCVSSVSEGPVVKNGSTVSINYIGMFKNGTVFDTSIKSVAEKYGIYNPNREYKPINFTVGAGQVIKGLERGVLGMHVGENKIIEIPPEEAYGPIREDLIIPIPIEYFIKANITPVVGSYVYVRGQPAKIVKVNNTHVVLDFNSPMAGKTLIFNITVVDIKN</sequence>
<evidence type="ECO:0000256" key="5">
    <source>
        <dbReference type="ARBA" id="ARBA00023110"/>
    </source>
</evidence>
<dbReference type="PANTHER" id="PTHR47861:SF3">
    <property type="entry name" value="FKBP-TYPE PEPTIDYL-PROLYL CIS-TRANS ISOMERASE SLYD"/>
    <property type="match status" value="1"/>
</dbReference>
<dbReference type="InterPro" id="IPR001179">
    <property type="entry name" value="PPIase_FKBP_dom"/>
</dbReference>
<gene>
    <name evidence="11" type="ORF">EYG76_01045</name>
</gene>
<dbReference type="AlphaFoldDB" id="A0A832YTQ9"/>
<evidence type="ECO:0000256" key="7">
    <source>
        <dbReference type="ARBA" id="ARBA00023235"/>
    </source>
</evidence>
<dbReference type="PROSITE" id="PS51257">
    <property type="entry name" value="PROKAR_LIPOPROTEIN"/>
    <property type="match status" value="1"/>
</dbReference>
<keyword evidence="4" id="KW-0963">Cytoplasm</keyword>